<dbReference type="InterPro" id="IPR046349">
    <property type="entry name" value="C1-like_sf"/>
</dbReference>
<dbReference type="FunFam" id="1.10.510.10:FF:000101">
    <property type="entry name" value="Protein kinase C"/>
    <property type="match status" value="1"/>
</dbReference>
<dbReference type="Pfam" id="PF00069">
    <property type="entry name" value="Pkinase"/>
    <property type="match status" value="1"/>
</dbReference>
<dbReference type="SMART" id="SM00220">
    <property type="entry name" value="S_TKc"/>
    <property type="match status" value="1"/>
</dbReference>
<proteinExistence type="inferred from homology"/>
<dbReference type="GeneID" id="9532208"/>
<dbReference type="Proteomes" id="UP000008698">
    <property type="component" value="Unassembled WGS sequence"/>
</dbReference>
<evidence type="ECO:0000256" key="19">
    <source>
        <dbReference type="SAM" id="MobiDB-lite"/>
    </source>
</evidence>
<evidence type="ECO:0000259" key="22">
    <source>
        <dbReference type="PROSITE" id="PS51285"/>
    </source>
</evidence>
<keyword evidence="16 18" id="KW-0175">Coiled coil</keyword>
<dbReference type="RefSeq" id="XP_003005524.1">
    <property type="nucleotide sequence ID" value="XM_003005478.1"/>
</dbReference>
<evidence type="ECO:0000259" key="20">
    <source>
        <dbReference type="PROSITE" id="PS50011"/>
    </source>
</evidence>
<dbReference type="SMART" id="SM00133">
    <property type="entry name" value="S_TK_X"/>
    <property type="match status" value="1"/>
</dbReference>
<keyword evidence="10 24" id="KW-0418">Kinase</keyword>
<evidence type="ECO:0000256" key="11">
    <source>
        <dbReference type="ARBA" id="ARBA00022833"/>
    </source>
</evidence>
<dbReference type="PROSITE" id="PS50011">
    <property type="entry name" value="PROTEIN_KINASE_DOM"/>
    <property type="match status" value="1"/>
</dbReference>
<dbReference type="Pfam" id="PF02185">
    <property type="entry name" value="HR1"/>
    <property type="match status" value="2"/>
</dbReference>
<dbReference type="Gene3D" id="3.30.200.20">
    <property type="entry name" value="Phosphorylase Kinase, domain 1"/>
    <property type="match status" value="1"/>
</dbReference>
<dbReference type="InterPro" id="IPR017441">
    <property type="entry name" value="Protein_kinase_ATP_BS"/>
</dbReference>
<dbReference type="HOGENOM" id="CLU_000288_54_0_1"/>
<evidence type="ECO:0000256" key="2">
    <source>
        <dbReference type="ARBA" id="ARBA00012429"/>
    </source>
</evidence>
<evidence type="ECO:0000256" key="5">
    <source>
        <dbReference type="ARBA" id="ARBA00022679"/>
    </source>
</evidence>
<feature type="compositionally biased region" description="Low complexity" evidence="19">
    <location>
        <begin position="628"/>
        <end position="682"/>
    </location>
</feature>
<comment type="catalytic activity">
    <reaction evidence="13">
        <text>L-threonyl-[protein] + ATP = O-phospho-L-threonyl-[protein] + ADP + H(+)</text>
        <dbReference type="Rhea" id="RHEA:46608"/>
        <dbReference type="Rhea" id="RHEA-COMP:11060"/>
        <dbReference type="Rhea" id="RHEA-COMP:11605"/>
        <dbReference type="ChEBI" id="CHEBI:15378"/>
        <dbReference type="ChEBI" id="CHEBI:30013"/>
        <dbReference type="ChEBI" id="CHEBI:30616"/>
        <dbReference type="ChEBI" id="CHEBI:61977"/>
        <dbReference type="ChEBI" id="CHEBI:456216"/>
        <dbReference type="EC" id="2.7.11.13"/>
    </reaction>
</comment>
<feature type="coiled-coil region" evidence="18">
    <location>
        <begin position="37"/>
        <end position="64"/>
    </location>
</feature>
<evidence type="ECO:0000256" key="14">
    <source>
        <dbReference type="ARBA" id="ARBA00047470"/>
    </source>
</evidence>
<reference evidence="25" key="1">
    <citation type="journal article" date="2011" name="PLoS Pathog.">
        <title>Comparative genomics yields insights into niche adaptation of plant vascular wilt pathogens.</title>
        <authorList>
            <person name="Klosterman S.J."/>
            <person name="Subbarao K.V."/>
            <person name="Kang S."/>
            <person name="Veronese P."/>
            <person name="Gold S.E."/>
            <person name="Thomma B.P.H.J."/>
            <person name="Chen Z."/>
            <person name="Henrissat B."/>
            <person name="Lee Y.-H."/>
            <person name="Park J."/>
            <person name="Garcia-Pedrajas M.D."/>
            <person name="Barbara D.J."/>
            <person name="Anchieta A."/>
            <person name="de Jonge R."/>
            <person name="Santhanam P."/>
            <person name="Maruthachalam K."/>
            <person name="Atallah Z."/>
            <person name="Amyotte S.G."/>
            <person name="Paz Z."/>
            <person name="Inderbitzin P."/>
            <person name="Hayes R.J."/>
            <person name="Heiman D.I."/>
            <person name="Young S."/>
            <person name="Zeng Q."/>
            <person name="Engels R."/>
            <person name="Galagan J."/>
            <person name="Cuomo C.A."/>
            <person name="Dobinson K.F."/>
            <person name="Ma L.-J."/>
        </authorList>
    </citation>
    <scope>NUCLEOTIDE SEQUENCE [LARGE SCALE GENOMIC DNA]</scope>
    <source>
        <strain evidence="25">VaMs.102 / ATCC MYA-4576 / FGSC 10136</strain>
    </source>
</reference>
<evidence type="ECO:0000256" key="9">
    <source>
        <dbReference type="ARBA" id="ARBA00022771"/>
    </source>
</evidence>
<evidence type="ECO:0000313" key="24">
    <source>
        <dbReference type="EMBL" id="EEY17368.1"/>
    </source>
</evidence>
<protein>
    <recommendedName>
        <fullName evidence="15">Protein kinase C-like</fullName>
        <ecNumber evidence="2">2.7.11.13</ecNumber>
    </recommendedName>
</protein>
<dbReference type="GO" id="GO:0007165">
    <property type="term" value="P:signal transduction"/>
    <property type="evidence" value="ECO:0007669"/>
    <property type="project" value="InterPro"/>
</dbReference>
<dbReference type="GO" id="GO:0008270">
    <property type="term" value="F:zinc ion binding"/>
    <property type="evidence" value="ECO:0007669"/>
    <property type="project" value="UniProtKB-KW"/>
</dbReference>
<feature type="domain" description="Protein kinase" evidence="20">
    <location>
        <begin position="723"/>
        <end position="982"/>
    </location>
</feature>
<evidence type="ECO:0000256" key="10">
    <source>
        <dbReference type="ARBA" id="ARBA00022777"/>
    </source>
</evidence>
<dbReference type="CDD" id="cd11620">
    <property type="entry name" value="HR1_PKC-like_2_fungi"/>
    <property type="match status" value="1"/>
</dbReference>
<evidence type="ECO:0000256" key="13">
    <source>
        <dbReference type="ARBA" id="ARBA00047272"/>
    </source>
</evidence>
<evidence type="ECO:0000256" key="3">
    <source>
        <dbReference type="ARBA" id="ARBA00022527"/>
    </source>
</evidence>
<sequence>MSDEEAIQNILKKIEREKVLMNGANAMLAQTDNDSVRSRLNSQLRDTRRNLQFFEEKLRELQMRRNQSAMDSMSLGGPDDGAEGDGSGPPPPPPKDAGSWGEHARAGSSTSFGSTQYSQIGQHGDLMPPRHPYAPPGPASSVPKPRPNYTKLDLIKYDNPYLGPRIQLMLSQIQFKLKVEEQYLKGVEKMVQLYGMEGDRKSRADASARRVESKQKILLLKQALKRYEELHVADVVGSDDHDADRMGAPPSQFPMSPQQQQTPSLGGPPGSPGAYASQPMSPQGQAPLPPPSQVAQQPIDGWFNLEPAGQIRLSLGFVKQNKERRTVDLGLGRKGAIRQRKEEVHEMYGHKFVQHQFYNIMRCALCGDFLKYSAGMQCEDCKYTCHTKCYTSVVTKCISKSNAETDPDEEKINHRIPHRFQPYSNMNANWCCHCGYILPFGKKNCRKCSECGSTAHAQCVHLVPDFCGMSMAVANQILEGIRTTKQINKQKATSLSERTLRGTGRTSPTSSMSSSTLVSGGHAPSYSTGSAEATEAAKIMYQQQTSQRPPQPDRTSSSQAAAAAASAAMSGSTVATGRQSQSQDYGRYSSGYPTSPDQQQDDPYNQYGSQQRPYNPADYAKVNSYSGQPQQASRPVQQQQQQPQVPPHQVTPQQHQPQHQQHQQQQQAAPYQQPAAPISKPSVPEPSPTSPTSAGPLTTSGGRKPLPSATDPGTGQRIGLDHFNFLAVLGKGNFGKVMLAETKRSKRLYAIKVLKKEFIIENDEVESIRSEKRVFLIANRERHPFLTNLHACFQTETRVYFVMEYVSGGDLMLHIQRGQFGTKRAQFYAAEVCLALKYFHENGVIYRDLKLDNILLTLDGHIKIADYGLCKEDMWFGSNTSTFCGTPEFMAPEILLDKKYGRAVDWWAFGVLIYQMLLQQSPFRGEDEDEIYDAILADEPLYPIHMPRDSVSILQKLLTREPDQRLGSGPTDAQEIMNQPFFRNISWDDIYHKRVPPPFLPSIKSATDTSNFDSEFTSVTPVLTPVQSVLSQAMQEEFRGFSYTADFE</sequence>
<dbReference type="Pfam" id="PF00130">
    <property type="entry name" value="C1_1"/>
    <property type="match status" value="2"/>
</dbReference>
<dbReference type="InterPro" id="IPR036274">
    <property type="entry name" value="HR1_rpt_sf"/>
</dbReference>
<feature type="binding site" evidence="17">
    <location>
        <position position="752"/>
    </location>
    <ligand>
        <name>ATP</name>
        <dbReference type="ChEBI" id="CHEBI:30616"/>
    </ligand>
</feature>
<feature type="region of interest" description="Disordered" evidence="19">
    <location>
        <begin position="65"/>
        <end position="147"/>
    </location>
</feature>
<dbReference type="CDD" id="cd05570">
    <property type="entry name" value="STKc_PKC"/>
    <property type="match status" value="1"/>
</dbReference>
<dbReference type="SMART" id="SM00742">
    <property type="entry name" value="Hr1"/>
    <property type="match status" value="2"/>
</dbReference>
<evidence type="ECO:0000256" key="17">
    <source>
        <dbReference type="PROSITE-ProRule" id="PRU10141"/>
    </source>
</evidence>
<evidence type="ECO:0000256" key="6">
    <source>
        <dbReference type="ARBA" id="ARBA00022723"/>
    </source>
</evidence>
<dbReference type="KEGG" id="val:VDBG_03477"/>
<dbReference type="PROSITE" id="PS51285">
    <property type="entry name" value="AGC_KINASE_CTER"/>
    <property type="match status" value="1"/>
</dbReference>
<evidence type="ECO:0000256" key="1">
    <source>
        <dbReference type="ARBA" id="ARBA00005490"/>
    </source>
</evidence>
<dbReference type="EMBL" id="DS985217">
    <property type="protein sequence ID" value="EEY17368.1"/>
    <property type="molecule type" value="Genomic_DNA"/>
</dbReference>
<evidence type="ECO:0000313" key="25">
    <source>
        <dbReference type="Proteomes" id="UP000008698"/>
    </source>
</evidence>
<dbReference type="CDD" id="cd20822">
    <property type="entry name" value="C1_ScPKC1-like_rpt1"/>
    <property type="match status" value="1"/>
</dbReference>
<comment type="similarity">
    <text evidence="1">Belongs to the protein kinase superfamily. AGC Ser/Thr protein kinase family. PKC subfamily.</text>
</comment>
<evidence type="ECO:0000256" key="16">
    <source>
        <dbReference type="PROSITE-ProRule" id="PRU01207"/>
    </source>
</evidence>
<dbReference type="Pfam" id="PF00433">
    <property type="entry name" value="Pkinase_C"/>
    <property type="match status" value="1"/>
</dbReference>
<dbReference type="OrthoDB" id="63267at2759"/>
<feature type="region of interest" description="Disordered" evidence="19">
    <location>
        <begin position="239"/>
        <end position="297"/>
    </location>
</feature>
<feature type="compositionally biased region" description="Low complexity" evidence="19">
    <location>
        <begin position="555"/>
        <end position="576"/>
    </location>
</feature>
<dbReference type="InterPro" id="IPR000961">
    <property type="entry name" value="AGC-kinase_C"/>
</dbReference>
<dbReference type="PROSITE" id="PS00108">
    <property type="entry name" value="PROTEIN_KINASE_ST"/>
    <property type="match status" value="1"/>
</dbReference>
<evidence type="ECO:0000256" key="7">
    <source>
        <dbReference type="ARBA" id="ARBA00022737"/>
    </source>
</evidence>
<dbReference type="InterPro" id="IPR000719">
    <property type="entry name" value="Prot_kinase_dom"/>
</dbReference>
<keyword evidence="5" id="KW-0808">Transferase</keyword>
<dbReference type="STRING" id="526221.C9SFW4"/>
<feature type="domain" description="REM-1" evidence="23">
    <location>
        <begin position="1"/>
        <end position="67"/>
    </location>
</feature>
<dbReference type="GO" id="GO:0005524">
    <property type="term" value="F:ATP binding"/>
    <property type="evidence" value="ECO:0007669"/>
    <property type="project" value="UniProtKB-UniRule"/>
</dbReference>
<feature type="compositionally biased region" description="Polar residues" evidence="19">
    <location>
        <begin position="107"/>
        <end position="121"/>
    </location>
</feature>
<dbReference type="InterPro" id="IPR011072">
    <property type="entry name" value="HR1_rho-bd"/>
</dbReference>
<dbReference type="InterPro" id="IPR011009">
    <property type="entry name" value="Kinase-like_dom_sf"/>
</dbReference>
<keyword evidence="25" id="KW-1185">Reference proteome</keyword>
<keyword evidence="7" id="KW-0677">Repeat</keyword>
<dbReference type="Gene3D" id="3.30.60.20">
    <property type="match status" value="2"/>
</dbReference>
<dbReference type="Gene3D" id="1.10.287.160">
    <property type="entry name" value="HR1 repeat"/>
    <property type="match status" value="1"/>
</dbReference>
<evidence type="ECO:0000259" key="21">
    <source>
        <dbReference type="PROSITE" id="PS50081"/>
    </source>
</evidence>
<comment type="catalytic activity">
    <reaction evidence="14">
        <text>L-seryl-[protein] + ATP = O-phospho-L-seryl-[protein] + ADP + H(+)</text>
        <dbReference type="Rhea" id="RHEA:17989"/>
        <dbReference type="Rhea" id="RHEA-COMP:9863"/>
        <dbReference type="Rhea" id="RHEA-COMP:11604"/>
        <dbReference type="ChEBI" id="CHEBI:15378"/>
        <dbReference type="ChEBI" id="CHEBI:29999"/>
        <dbReference type="ChEBI" id="CHEBI:30616"/>
        <dbReference type="ChEBI" id="CHEBI:83421"/>
        <dbReference type="ChEBI" id="CHEBI:456216"/>
        <dbReference type="EC" id="2.7.11.13"/>
    </reaction>
</comment>
<dbReference type="InterPro" id="IPR037312">
    <property type="entry name" value="PKC-like_HR1"/>
</dbReference>
<evidence type="ECO:0000256" key="8">
    <source>
        <dbReference type="ARBA" id="ARBA00022741"/>
    </source>
</evidence>
<dbReference type="PANTHER" id="PTHR24351">
    <property type="entry name" value="RIBOSOMAL PROTEIN S6 KINASE"/>
    <property type="match status" value="1"/>
</dbReference>
<dbReference type="CDD" id="cd20823">
    <property type="entry name" value="C1_ScPKC1-like_rpt2"/>
    <property type="match status" value="1"/>
</dbReference>
<name>C9SFW4_VERA1</name>
<dbReference type="FunFam" id="3.30.60.20:FF:000034">
    <property type="entry name" value="Protein kinase C"/>
    <property type="match status" value="1"/>
</dbReference>
<dbReference type="InterPro" id="IPR002219">
    <property type="entry name" value="PKC_DAG/PE"/>
</dbReference>
<evidence type="ECO:0000256" key="18">
    <source>
        <dbReference type="SAM" id="Coils"/>
    </source>
</evidence>
<dbReference type="FunFam" id="3.30.60.20:FF:000014">
    <property type="entry name" value="Protein kinase C"/>
    <property type="match status" value="1"/>
</dbReference>
<feature type="compositionally biased region" description="Low complexity" evidence="19">
    <location>
        <begin position="502"/>
        <end position="521"/>
    </location>
</feature>
<feature type="compositionally biased region" description="Low complexity" evidence="19">
    <location>
        <begin position="249"/>
        <end position="265"/>
    </location>
</feature>
<dbReference type="SUPFAM" id="SSF57889">
    <property type="entry name" value="Cysteine-rich domain"/>
    <property type="match status" value="2"/>
</dbReference>
<dbReference type="GO" id="GO:0009272">
    <property type="term" value="P:fungal-type cell wall biogenesis"/>
    <property type="evidence" value="ECO:0007669"/>
    <property type="project" value="InterPro"/>
</dbReference>
<feature type="domain" description="AGC-kinase C-terminal" evidence="22">
    <location>
        <begin position="983"/>
        <end position="1048"/>
    </location>
</feature>
<feature type="domain" description="Phorbol-ester/DAG-type" evidence="21">
    <location>
        <begin position="349"/>
        <end position="397"/>
    </location>
</feature>
<feature type="region of interest" description="Disordered" evidence="19">
    <location>
        <begin position="489"/>
        <end position="715"/>
    </location>
</feature>
<feature type="domain" description="REM-1" evidence="23">
    <location>
        <begin position="156"/>
        <end position="233"/>
    </location>
</feature>
<feature type="domain" description="Phorbol-ester/DAG-type" evidence="21">
    <location>
        <begin position="417"/>
        <end position="467"/>
    </location>
</feature>
<keyword evidence="4" id="KW-0597">Phosphoprotein</keyword>
<gene>
    <name evidence="24" type="ORF">VDBG_03477</name>
</gene>
<dbReference type="EC" id="2.7.11.13" evidence="2"/>
<evidence type="ECO:0000256" key="12">
    <source>
        <dbReference type="ARBA" id="ARBA00022840"/>
    </source>
</evidence>
<dbReference type="SMART" id="SM00109">
    <property type="entry name" value="C1"/>
    <property type="match status" value="2"/>
</dbReference>
<feature type="compositionally biased region" description="Low complexity" evidence="19">
    <location>
        <begin position="690"/>
        <end position="700"/>
    </location>
</feature>
<keyword evidence="11" id="KW-0862">Zinc</keyword>
<dbReference type="SUPFAM" id="SSF56112">
    <property type="entry name" value="Protein kinase-like (PK-like)"/>
    <property type="match status" value="1"/>
</dbReference>
<dbReference type="PROSITE" id="PS00107">
    <property type="entry name" value="PROTEIN_KINASE_ATP"/>
    <property type="match status" value="1"/>
</dbReference>
<dbReference type="GO" id="GO:0004697">
    <property type="term" value="F:diacylglycerol-dependent serine/threonine kinase activity"/>
    <property type="evidence" value="ECO:0007669"/>
    <property type="project" value="UniProtKB-EC"/>
</dbReference>
<organism evidence="25">
    <name type="scientific">Verticillium alfalfae (strain VaMs.102 / ATCC MYA-4576 / FGSC 10136)</name>
    <name type="common">Verticillium wilt of alfalfa</name>
    <name type="synonym">Verticillium albo-atrum</name>
    <dbReference type="NCBI Taxonomy" id="526221"/>
    <lineage>
        <taxon>Eukaryota</taxon>
        <taxon>Fungi</taxon>
        <taxon>Dikarya</taxon>
        <taxon>Ascomycota</taxon>
        <taxon>Pezizomycotina</taxon>
        <taxon>Sordariomycetes</taxon>
        <taxon>Hypocreomycetidae</taxon>
        <taxon>Glomerellales</taxon>
        <taxon>Plectosphaerellaceae</taxon>
        <taxon>Verticillium</taxon>
    </lineage>
</organism>
<dbReference type="InterPro" id="IPR008271">
    <property type="entry name" value="Ser/Thr_kinase_AS"/>
</dbReference>
<feature type="compositionally biased region" description="Pro residues" evidence="19">
    <location>
        <begin position="129"/>
        <end position="138"/>
    </location>
</feature>
<keyword evidence="6" id="KW-0479">Metal-binding</keyword>
<keyword evidence="3" id="KW-0723">Serine/threonine-protein kinase</keyword>
<dbReference type="InterPro" id="IPR017892">
    <property type="entry name" value="Pkinase_C"/>
</dbReference>
<evidence type="ECO:0000256" key="4">
    <source>
        <dbReference type="ARBA" id="ARBA00022553"/>
    </source>
</evidence>
<dbReference type="PROSITE" id="PS51860">
    <property type="entry name" value="REM_1"/>
    <property type="match status" value="2"/>
</dbReference>
<dbReference type="AlphaFoldDB" id="C9SFW4"/>
<dbReference type="GO" id="GO:0106310">
    <property type="term" value="F:protein serine kinase activity"/>
    <property type="evidence" value="ECO:0007669"/>
    <property type="project" value="RHEA"/>
</dbReference>
<dbReference type="FunFam" id="3.30.200.20:FF:000103">
    <property type="entry name" value="Protein kinase C"/>
    <property type="match status" value="1"/>
</dbReference>
<keyword evidence="8 17" id="KW-0547">Nucleotide-binding</keyword>
<keyword evidence="12 17" id="KW-0067">ATP-binding</keyword>
<accession>C9SFW4</accession>
<dbReference type="OMA" id="QCTHLVP"/>
<dbReference type="PROSITE" id="PS50081">
    <property type="entry name" value="ZF_DAG_PE_2"/>
    <property type="match status" value="2"/>
</dbReference>
<evidence type="ECO:0000259" key="23">
    <source>
        <dbReference type="PROSITE" id="PS51860"/>
    </source>
</evidence>
<keyword evidence="9" id="KW-0863">Zinc-finger</keyword>
<dbReference type="eggNOG" id="KOG0694">
    <property type="taxonomic scope" value="Eukaryota"/>
</dbReference>
<dbReference type="SUPFAM" id="SSF46585">
    <property type="entry name" value="HR1 repeat"/>
    <property type="match status" value="1"/>
</dbReference>
<evidence type="ECO:0000256" key="15">
    <source>
        <dbReference type="ARBA" id="ARBA00068745"/>
    </source>
</evidence>
<dbReference type="Gene3D" id="1.10.510.10">
    <property type="entry name" value="Transferase(Phosphotransferase) domain 1"/>
    <property type="match status" value="1"/>
</dbReference>
<dbReference type="PROSITE" id="PS00479">
    <property type="entry name" value="ZF_DAG_PE_1"/>
    <property type="match status" value="2"/>
</dbReference>